<dbReference type="STRING" id="246196.MSMEG_4489"/>
<reference evidence="1 2" key="1">
    <citation type="submission" date="2006-10" db="EMBL/GenBank/DDBJ databases">
        <authorList>
            <person name="Fleischmann R.D."/>
            <person name="Dodson R.J."/>
            <person name="Haft D.H."/>
            <person name="Merkel J.S."/>
            <person name="Nelson W.C."/>
            <person name="Fraser C.M."/>
        </authorList>
    </citation>
    <scope>NUCLEOTIDE SEQUENCE [LARGE SCALE GENOMIC DNA]</scope>
    <source>
        <strain evidence="2">ATCC 700084 / mc(2)155</strain>
    </source>
</reference>
<dbReference type="eggNOG" id="ENOG50336GT">
    <property type="taxonomic scope" value="Bacteria"/>
</dbReference>
<proteinExistence type="predicted"/>
<organism evidence="1 2">
    <name type="scientific">Mycolicibacterium smegmatis (strain ATCC 700084 / mc(2)155)</name>
    <name type="common">Mycobacterium smegmatis</name>
    <dbReference type="NCBI Taxonomy" id="246196"/>
    <lineage>
        <taxon>Bacteria</taxon>
        <taxon>Bacillati</taxon>
        <taxon>Actinomycetota</taxon>
        <taxon>Actinomycetes</taxon>
        <taxon>Mycobacteriales</taxon>
        <taxon>Mycobacteriaceae</taxon>
        <taxon>Mycolicibacterium</taxon>
    </lineage>
</organism>
<dbReference type="KEGG" id="msm:MSMEG_4489"/>
<accession>A0R0S3</accession>
<dbReference type="Proteomes" id="UP000000757">
    <property type="component" value="Chromosome"/>
</dbReference>
<dbReference type="OrthoDB" id="4623481at2"/>
<evidence type="ECO:0000313" key="1">
    <source>
        <dbReference type="EMBL" id="ABK75842.1"/>
    </source>
</evidence>
<dbReference type="PATRIC" id="fig|246196.19.peg.4395"/>
<dbReference type="PaxDb" id="246196-MSMEI_4378"/>
<gene>
    <name evidence="1" type="ordered locus">MSMEG_4489</name>
</gene>
<keyword evidence="2" id="KW-1185">Reference proteome</keyword>
<sequence length="154" mass="16280">MNAMPDLLQRLSTVLAEVMSVAEEADGALTITSGGSVALVRVVAIAEDLEMVSLTQPLAWDLPLNNKIRERVVGHANRTMLGSVVLVEKVADGPAAPVNGTGPKSATRKGSTKKVADVMLRYNFPAAGLTDDALRTLILMVLETGADVRRDLTS</sequence>
<protein>
    <submittedName>
        <fullName evidence="1">Uncharacterized protein</fullName>
    </submittedName>
</protein>
<dbReference type="AlphaFoldDB" id="A0R0S3"/>
<name>A0R0S3_MYCS2</name>
<dbReference type="EMBL" id="CP000480">
    <property type="protein sequence ID" value="ABK75842.1"/>
    <property type="molecule type" value="Genomic_DNA"/>
</dbReference>
<evidence type="ECO:0000313" key="2">
    <source>
        <dbReference type="Proteomes" id="UP000000757"/>
    </source>
</evidence>